<comment type="catalytic activity">
    <reaction evidence="1 6 7">
        <text>[protein]-peptidylproline (omega=180) = [protein]-peptidylproline (omega=0)</text>
        <dbReference type="Rhea" id="RHEA:16237"/>
        <dbReference type="Rhea" id="RHEA-COMP:10747"/>
        <dbReference type="Rhea" id="RHEA-COMP:10748"/>
        <dbReference type="ChEBI" id="CHEBI:83833"/>
        <dbReference type="ChEBI" id="CHEBI:83834"/>
        <dbReference type="EC" id="5.2.1.8"/>
    </reaction>
</comment>
<evidence type="ECO:0000313" key="9">
    <source>
        <dbReference type="EMBL" id="TLS69070.1"/>
    </source>
</evidence>
<dbReference type="SUPFAM" id="SSF54534">
    <property type="entry name" value="FKBP-like"/>
    <property type="match status" value="1"/>
</dbReference>
<evidence type="ECO:0000256" key="7">
    <source>
        <dbReference type="RuleBase" id="RU003915"/>
    </source>
</evidence>
<evidence type="ECO:0000256" key="6">
    <source>
        <dbReference type="PROSITE-ProRule" id="PRU00277"/>
    </source>
</evidence>
<evidence type="ECO:0000313" key="10">
    <source>
        <dbReference type="Proteomes" id="UP000306585"/>
    </source>
</evidence>
<protein>
    <recommendedName>
        <fullName evidence="7">Peptidyl-prolyl cis-trans isomerase</fullName>
        <ecNumber evidence="7">5.2.1.8</ecNumber>
    </recommendedName>
</protein>
<keyword evidence="5 6" id="KW-0413">Isomerase</keyword>
<keyword evidence="4 6" id="KW-0697">Rotamase</keyword>
<evidence type="ECO:0000256" key="3">
    <source>
        <dbReference type="ARBA" id="ARBA00022729"/>
    </source>
</evidence>
<keyword evidence="10" id="KW-1185">Reference proteome</keyword>
<dbReference type="PANTHER" id="PTHR43811">
    <property type="entry name" value="FKBP-TYPE PEPTIDYL-PROLYL CIS-TRANS ISOMERASE FKPA"/>
    <property type="match status" value="1"/>
</dbReference>
<dbReference type="NCBIfam" id="NF008602">
    <property type="entry name" value="PRK11570.1"/>
    <property type="match status" value="1"/>
</dbReference>
<organism evidence="9 10">
    <name type="scientific">Mariprofundus erugo</name>
    <dbReference type="NCBI Taxonomy" id="2528639"/>
    <lineage>
        <taxon>Bacteria</taxon>
        <taxon>Pseudomonadati</taxon>
        <taxon>Pseudomonadota</taxon>
        <taxon>Candidatius Mariprofundia</taxon>
        <taxon>Mariprofundales</taxon>
        <taxon>Mariprofundaceae</taxon>
        <taxon>Mariprofundus</taxon>
    </lineage>
</organism>
<evidence type="ECO:0000256" key="1">
    <source>
        <dbReference type="ARBA" id="ARBA00000971"/>
    </source>
</evidence>
<dbReference type="PROSITE" id="PS50059">
    <property type="entry name" value="FKBP_PPIASE"/>
    <property type="match status" value="1"/>
</dbReference>
<dbReference type="AlphaFoldDB" id="A0A5R9GT33"/>
<evidence type="ECO:0000256" key="4">
    <source>
        <dbReference type="ARBA" id="ARBA00023110"/>
    </source>
</evidence>
<sequence>MKKAIIASVCVAMLAACSQQSEVKPAAVALDNDKAKLSYAIGMDIGSSLKSLSAEFDRATLIAAINDRLDGKDMKLTDEDAGKVKQEFFKQQAEKRAKEQAEKAVKNKAEGEKFLAENAKKPGVTVTASGLQYEVLQAADGPKPKESDDVKVHYRGTLLDGTEFDSSYKRGQPITFPLSGVIKGWTEGVQLMNVGSKFRFYIPADLAYGERGAGATIAPNSTLIFEVELLGIEDPAKAE</sequence>
<dbReference type="RefSeq" id="WP_138237885.1">
    <property type="nucleotide sequence ID" value="NZ_VBRY01000001.1"/>
</dbReference>
<dbReference type="GO" id="GO:0006457">
    <property type="term" value="P:protein folding"/>
    <property type="evidence" value="ECO:0007669"/>
    <property type="project" value="InterPro"/>
</dbReference>
<name>A0A5R9GT33_9PROT</name>
<dbReference type="Pfam" id="PF00254">
    <property type="entry name" value="FKBP_C"/>
    <property type="match status" value="1"/>
</dbReference>
<dbReference type="InterPro" id="IPR036944">
    <property type="entry name" value="PPIase_FKBP_N_sf"/>
</dbReference>
<dbReference type="PANTHER" id="PTHR43811:SF19">
    <property type="entry name" value="39 KDA FK506-BINDING NUCLEAR PROTEIN"/>
    <property type="match status" value="1"/>
</dbReference>
<accession>A0A5R9GT33</accession>
<evidence type="ECO:0000256" key="2">
    <source>
        <dbReference type="ARBA" id="ARBA00006577"/>
    </source>
</evidence>
<reference evidence="9 10" key="1">
    <citation type="journal article" date="2019" name="Appl. Environ. Microbiol.">
        <title>Environmental Evidence and Genomic Insight of Iron-oxidizing Bacteria Preference Towards More Corrosion Resistant Stainless Steel at Higher Salinities.</title>
        <authorList>
            <person name="Garrison C.E."/>
            <person name="Price K.A."/>
            <person name="Field E.K."/>
        </authorList>
    </citation>
    <scope>NUCLEOTIDE SEQUENCE [LARGE SCALE GENOMIC DNA]</scope>
    <source>
        <strain evidence="9 10">P3</strain>
    </source>
</reference>
<dbReference type="InterPro" id="IPR046357">
    <property type="entry name" value="PPIase_dom_sf"/>
</dbReference>
<comment type="caution">
    <text evidence="9">The sequence shown here is derived from an EMBL/GenBank/DDBJ whole genome shotgun (WGS) entry which is preliminary data.</text>
</comment>
<dbReference type="Proteomes" id="UP000306585">
    <property type="component" value="Unassembled WGS sequence"/>
</dbReference>
<evidence type="ECO:0000256" key="5">
    <source>
        <dbReference type="ARBA" id="ARBA00023235"/>
    </source>
</evidence>
<dbReference type="PROSITE" id="PS51257">
    <property type="entry name" value="PROKAR_LIPOPROTEIN"/>
    <property type="match status" value="1"/>
</dbReference>
<dbReference type="PRINTS" id="PR01730">
    <property type="entry name" value="INFPOTNTIATR"/>
</dbReference>
<dbReference type="Gene3D" id="3.10.50.40">
    <property type="match status" value="1"/>
</dbReference>
<comment type="similarity">
    <text evidence="2 7">Belongs to the FKBP-type PPIase family.</text>
</comment>
<proteinExistence type="inferred from homology"/>
<dbReference type="OrthoDB" id="5291068at2"/>
<dbReference type="InterPro" id="IPR008104">
    <property type="entry name" value="INFPOTNTIATR"/>
</dbReference>
<keyword evidence="3" id="KW-0732">Signal</keyword>
<dbReference type="InterPro" id="IPR000774">
    <property type="entry name" value="PPIase_FKBP_N"/>
</dbReference>
<dbReference type="EMBL" id="VBRY01000001">
    <property type="protein sequence ID" value="TLS69070.1"/>
    <property type="molecule type" value="Genomic_DNA"/>
</dbReference>
<dbReference type="InterPro" id="IPR001179">
    <property type="entry name" value="PPIase_FKBP_dom"/>
</dbReference>
<evidence type="ECO:0000259" key="8">
    <source>
        <dbReference type="PROSITE" id="PS50059"/>
    </source>
</evidence>
<dbReference type="GO" id="GO:0003755">
    <property type="term" value="F:peptidyl-prolyl cis-trans isomerase activity"/>
    <property type="evidence" value="ECO:0007669"/>
    <property type="project" value="UniProtKB-UniRule"/>
</dbReference>
<dbReference type="Gene3D" id="1.10.287.460">
    <property type="entry name" value="Peptidyl-prolyl cis-trans isomerase, FKBP-type, N-terminal domain"/>
    <property type="match status" value="1"/>
</dbReference>
<dbReference type="EC" id="5.2.1.8" evidence="7"/>
<dbReference type="Pfam" id="PF01346">
    <property type="entry name" value="FKBP_N"/>
    <property type="match status" value="1"/>
</dbReference>
<feature type="domain" description="PPIase FKBP-type" evidence="8">
    <location>
        <begin position="147"/>
        <end position="233"/>
    </location>
</feature>
<dbReference type="GO" id="GO:0016020">
    <property type="term" value="C:membrane"/>
    <property type="evidence" value="ECO:0007669"/>
    <property type="project" value="InterPro"/>
</dbReference>
<gene>
    <name evidence="9" type="ORF">FEF65_00815</name>
</gene>
<dbReference type="FunFam" id="3.10.50.40:FF:000045">
    <property type="entry name" value="Peptidyl-prolyl cis-trans isomerase"/>
    <property type="match status" value="1"/>
</dbReference>